<evidence type="ECO:0000313" key="3">
    <source>
        <dbReference type="Proteomes" id="UP000316921"/>
    </source>
</evidence>
<gene>
    <name evidence="2" type="ORF">Pla133_22500</name>
</gene>
<feature type="region of interest" description="Disordered" evidence="1">
    <location>
        <begin position="1"/>
        <end position="41"/>
    </location>
</feature>
<dbReference type="Proteomes" id="UP000316921">
    <property type="component" value="Chromosome"/>
</dbReference>
<evidence type="ECO:0000256" key="1">
    <source>
        <dbReference type="SAM" id="MobiDB-lite"/>
    </source>
</evidence>
<organism evidence="2 3">
    <name type="scientific">Engelhardtia mirabilis</name>
    <dbReference type="NCBI Taxonomy" id="2528011"/>
    <lineage>
        <taxon>Bacteria</taxon>
        <taxon>Pseudomonadati</taxon>
        <taxon>Planctomycetota</taxon>
        <taxon>Planctomycetia</taxon>
        <taxon>Planctomycetia incertae sedis</taxon>
        <taxon>Engelhardtia</taxon>
    </lineage>
</organism>
<protein>
    <recommendedName>
        <fullName evidence="4">50S ribosomal protein L34</fullName>
    </recommendedName>
</protein>
<dbReference type="AlphaFoldDB" id="A0A518BJM7"/>
<dbReference type="KEGG" id="pbap:Pla133_22500"/>
<keyword evidence="3" id="KW-1185">Reference proteome</keyword>
<evidence type="ECO:0000313" key="2">
    <source>
        <dbReference type="EMBL" id="QDU67172.1"/>
    </source>
</evidence>
<name>A0A518BJM7_9BACT</name>
<sequence>MKIKIRKSRAKHAKTTGFLSRQRTKGGRKTNKRQRARHGAF</sequence>
<proteinExistence type="predicted"/>
<dbReference type="EMBL" id="CP036287">
    <property type="protein sequence ID" value="QDU67172.1"/>
    <property type="molecule type" value="Genomic_DNA"/>
</dbReference>
<evidence type="ECO:0008006" key="4">
    <source>
        <dbReference type="Google" id="ProtNLM"/>
    </source>
</evidence>
<feature type="compositionally biased region" description="Basic residues" evidence="1">
    <location>
        <begin position="22"/>
        <end position="41"/>
    </location>
</feature>
<feature type="compositionally biased region" description="Basic residues" evidence="1">
    <location>
        <begin position="1"/>
        <end position="14"/>
    </location>
</feature>
<accession>A0A518BJM7</accession>
<dbReference type="RefSeq" id="WP_145065107.1">
    <property type="nucleotide sequence ID" value="NZ_CP036287.1"/>
</dbReference>
<reference evidence="2 3" key="1">
    <citation type="submission" date="2019-02" db="EMBL/GenBank/DDBJ databases">
        <title>Deep-cultivation of Planctomycetes and their phenomic and genomic characterization uncovers novel biology.</title>
        <authorList>
            <person name="Wiegand S."/>
            <person name="Jogler M."/>
            <person name="Boedeker C."/>
            <person name="Pinto D."/>
            <person name="Vollmers J."/>
            <person name="Rivas-Marin E."/>
            <person name="Kohn T."/>
            <person name="Peeters S.H."/>
            <person name="Heuer A."/>
            <person name="Rast P."/>
            <person name="Oberbeckmann S."/>
            <person name="Bunk B."/>
            <person name="Jeske O."/>
            <person name="Meyerdierks A."/>
            <person name="Storesund J.E."/>
            <person name="Kallscheuer N."/>
            <person name="Luecker S."/>
            <person name="Lage O.M."/>
            <person name="Pohl T."/>
            <person name="Merkel B.J."/>
            <person name="Hornburger P."/>
            <person name="Mueller R.-W."/>
            <person name="Bruemmer F."/>
            <person name="Labrenz M."/>
            <person name="Spormann A.M."/>
            <person name="Op den Camp H."/>
            <person name="Overmann J."/>
            <person name="Amann R."/>
            <person name="Jetten M.S.M."/>
            <person name="Mascher T."/>
            <person name="Medema M.H."/>
            <person name="Devos D.P."/>
            <person name="Kaster A.-K."/>
            <person name="Ovreas L."/>
            <person name="Rohde M."/>
            <person name="Galperin M.Y."/>
            <person name="Jogler C."/>
        </authorList>
    </citation>
    <scope>NUCLEOTIDE SEQUENCE [LARGE SCALE GENOMIC DNA]</scope>
    <source>
        <strain evidence="2 3">Pla133</strain>
    </source>
</reference>
<dbReference type="Gene3D" id="1.10.287.3980">
    <property type="match status" value="1"/>
</dbReference>